<protein>
    <recommendedName>
        <fullName evidence="3">Lipoprotein</fullName>
    </recommendedName>
</protein>
<evidence type="ECO:0000313" key="2">
    <source>
        <dbReference type="Proteomes" id="UP001172083"/>
    </source>
</evidence>
<evidence type="ECO:0008006" key="3">
    <source>
        <dbReference type="Google" id="ProtNLM"/>
    </source>
</evidence>
<name>A0ABT8L6L8_9BACT</name>
<sequence length="154" mass="17214">MKTCKNQMTPLFYGTLFFCIVFLLLFSGCKDDDGGLSNRITITSMDPPSPAQLVFYQSAVTNDRVIITYDYTIANADGARMWVQPYTDGKISNEFLYTSSKVFTGSGSRTVLISIDDDAVSSVKVDQLRIVMSDPDQNEDLFETFVDVDYTFGN</sequence>
<evidence type="ECO:0000313" key="1">
    <source>
        <dbReference type="EMBL" id="MDN5213397.1"/>
    </source>
</evidence>
<reference evidence="1" key="1">
    <citation type="submission" date="2023-06" db="EMBL/GenBank/DDBJ databases">
        <title>Genomic of Agaribacillus aureum.</title>
        <authorList>
            <person name="Wang G."/>
        </authorList>
    </citation>
    <scope>NUCLEOTIDE SEQUENCE</scope>
    <source>
        <strain evidence="1">BMA12</strain>
    </source>
</reference>
<gene>
    <name evidence="1" type="ORF">QQ020_15105</name>
</gene>
<proteinExistence type="predicted"/>
<organism evidence="1 2">
    <name type="scientific">Agaribacillus aureus</name>
    <dbReference type="NCBI Taxonomy" id="3051825"/>
    <lineage>
        <taxon>Bacteria</taxon>
        <taxon>Pseudomonadati</taxon>
        <taxon>Bacteroidota</taxon>
        <taxon>Cytophagia</taxon>
        <taxon>Cytophagales</taxon>
        <taxon>Splendidivirgaceae</taxon>
        <taxon>Agaribacillus</taxon>
    </lineage>
</organism>
<dbReference type="RefSeq" id="WP_346758737.1">
    <property type="nucleotide sequence ID" value="NZ_JAUJEB010000003.1"/>
</dbReference>
<dbReference type="Proteomes" id="UP001172083">
    <property type="component" value="Unassembled WGS sequence"/>
</dbReference>
<comment type="caution">
    <text evidence="1">The sequence shown here is derived from an EMBL/GenBank/DDBJ whole genome shotgun (WGS) entry which is preliminary data.</text>
</comment>
<accession>A0ABT8L6L8</accession>
<dbReference type="EMBL" id="JAUJEB010000003">
    <property type="protein sequence ID" value="MDN5213397.1"/>
    <property type="molecule type" value="Genomic_DNA"/>
</dbReference>
<keyword evidence="2" id="KW-1185">Reference proteome</keyword>
<dbReference type="PROSITE" id="PS51257">
    <property type="entry name" value="PROKAR_LIPOPROTEIN"/>
    <property type="match status" value="1"/>
</dbReference>